<keyword evidence="1" id="KW-1133">Transmembrane helix</keyword>
<reference evidence="2 6" key="1">
    <citation type="submission" date="2017-08" db="EMBL/GenBank/DDBJ databases">
        <title>Whole Genome Sequence of Sphingobium hydrophobicum C1: Insights into Adaption to the Electronic-waste Contaminated Sediment.</title>
        <authorList>
            <person name="Song D."/>
            <person name="Chen X."/>
            <person name="Xu M."/>
        </authorList>
    </citation>
    <scope>NUCLEOTIDE SEQUENCE [LARGE SCALE GENOMIC DNA]</scope>
    <source>
        <strain evidence="2 6">C1</strain>
        <plasmid evidence="3 6">p2</plasmid>
        <plasmid evidence="4 6">p3</plasmid>
        <plasmid evidence="5 6">p5</plasmid>
    </source>
</reference>
<proteinExistence type="predicted"/>
<dbReference type="KEGG" id="shyd:CJD35_20490"/>
<dbReference type="EMBL" id="CP022748">
    <property type="protein sequence ID" value="ASY46864.1"/>
    <property type="molecule type" value="Genomic_DNA"/>
</dbReference>
<dbReference type="KEGG" id="shyd:CJD35_22200"/>
<dbReference type="EMBL" id="CP022751">
    <property type="protein sequence ID" value="ASY47176.1"/>
    <property type="molecule type" value="Genomic_DNA"/>
</dbReference>
<feature type="transmembrane region" description="Helical" evidence="1">
    <location>
        <begin position="50"/>
        <end position="69"/>
    </location>
</feature>
<dbReference type="EMBL" id="CP022746">
    <property type="protein sequence ID" value="ASY45880.1"/>
    <property type="molecule type" value="Genomic_DNA"/>
</dbReference>
<keyword evidence="3" id="KW-0614">Plasmid</keyword>
<evidence type="ECO:0000313" key="5">
    <source>
        <dbReference type="EMBL" id="ASY47176.1"/>
    </source>
</evidence>
<protein>
    <submittedName>
        <fullName evidence="2">Uncharacterized protein</fullName>
    </submittedName>
</protein>
<evidence type="ECO:0000313" key="6">
    <source>
        <dbReference type="Proteomes" id="UP000217141"/>
    </source>
</evidence>
<evidence type="ECO:0000256" key="1">
    <source>
        <dbReference type="SAM" id="Phobius"/>
    </source>
</evidence>
<dbReference type="EMBL" id="CP022749">
    <property type="protein sequence ID" value="ASY46948.1"/>
    <property type="molecule type" value="Genomic_DNA"/>
</dbReference>
<accession>A0A249MWY4</accession>
<dbReference type="RefSeq" id="WP_053556452.1">
    <property type="nucleotide sequence ID" value="NZ_CP022746.1"/>
</dbReference>
<evidence type="ECO:0000313" key="2">
    <source>
        <dbReference type="EMBL" id="ASY45880.1"/>
    </source>
</evidence>
<dbReference type="Proteomes" id="UP000217141">
    <property type="component" value="Plasmid p2"/>
</dbReference>
<dbReference type="Proteomes" id="UP000217141">
    <property type="component" value="Plasmid p3"/>
</dbReference>
<dbReference type="AlphaFoldDB" id="A0A249MWY4"/>
<keyword evidence="1" id="KW-0812">Transmembrane</keyword>
<keyword evidence="1" id="KW-0472">Membrane</keyword>
<dbReference type="Proteomes" id="UP000217141">
    <property type="component" value="Chromosome II"/>
</dbReference>
<dbReference type="KEGG" id="shyd:CJD35_15145"/>
<feature type="transmembrane region" description="Helical" evidence="1">
    <location>
        <begin position="21"/>
        <end position="44"/>
    </location>
</feature>
<sequence>MSVAPDVGRKHRMKTAALGCITYLAIAGFVFGSLLKPVFLATIWSDRLGAPHWLWIVSACFAVGATSFLIPARFSIVRGPIFVAVALAGSLLSVGAYADNLRLKALNEFGADRQTQHSFLESVRHAPEEFQFFLHTAVMKHCVPYAWSYRTMNFYRIPLRAAVNVMPARWLTECSIHRE</sequence>
<gene>
    <name evidence="2" type="ORF">CJD35_15145</name>
    <name evidence="3" type="ORF">CJD35_20490</name>
    <name evidence="4" type="ORF">CJD35_20940</name>
    <name evidence="5" type="ORF">CJD35_22200</name>
</gene>
<geneLocation type="plasmid" evidence="4 6">
    <name>p3</name>
</geneLocation>
<dbReference type="Proteomes" id="UP000217141">
    <property type="component" value="Plasmid p5"/>
</dbReference>
<dbReference type="KEGG" id="shyd:CJD35_20940"/>
<evidence type="ECO:0000313" key="4">
    <source>
        <dbReference type="EMBL" id="ASY46948.1"/>
    </source>
</evidence>
<feature type="transmembrane region" description="Helical" evidence="1">
    <location>
        <begin position="81"/>
        <end position="98"/>
    </location>
</feature>
<evidence type="ECO:0000313" key="3">
    <source>
        <dbReference type="EMBL" id="ASY46864.1"/>
    </source>
</evidence>
<geneLocation type="plasmid" evidence="5 6">
    <name>p5</name>
</geneLocation>
<name>A0A249MWY4_SPHXE</name>
<geneLocation type="plasmid" evidence="3 6">
    <name>p2</name>
</geneLocation>
<organism evidence="2 6">
    <name type="scientific">Sphingobium xenophagum</name>
    <dbReference type="NCBI Taxonomy" id="121428"/>
    <lineage>
        <taxon>Bacteria</taxon>
        <taxon>Pseudomonadati</taxon>
        <taxon>Pseudomonadota</taxon>
        <taxon>Alphaproteobacteria</taxon>
        <taxon>Sphingomonadales</taxon>
        <taxon>Sphingomonadaceae</taxon>
        <taxon>Sphingobium</taxon>
    </lineage>
</organism>